<reference evidence="2" key="1">
    <citation type="submission" date="2019-06" db="EMBL/GenBank/DDBJ databases">
        <authorList>
            <person name="Gan P."/>
            <person name="Shirasu K."/>
        </authorList>
    </citation>
    <scope>NUCLEOTIDE SEQUENCE [LARGE SCALE GENOMIC DNA]</scope>
    <source>
        <strain evidence="2">CAD2</strain>
    </source>
</reference>
<dbReference type="EMBL" id="QPMT01000094">
    <property type="protein sequence ID" value="KAF4842496.1"/>
    <property type="molecule type" value="Genomic_DNA"/>
</dbReference>
<organism evidence="2 3">
    <name type="scientific">Colletotrichum siamense</name>
    <name type="common">Anthracnose fungus</name>
    <dbReference type="NCBI Taxonomy" id="690259"/>
    <lineage>
        <taxon>Eukaryota</taxon>
        <taxon>Fungi</taxon>
        <taxon>Dikarya</taxon>
        <taxon>Ascomycota</taxon>
        <taxon>Pezizomycotina</taxon>
        <taxon>Sordariomycetes</taxon>
        <taxon>Hypocreomycetidae</taxon>
        <taxon>Glomerellales</taxon>
        <taxon>Glomerellaceae</taxon>
        <taxon>Colletotrichum</taxon>
        <taxon>Colletotrichum gloeosporioides species complex</taxon>
    </lineage>
</organism>
<accession>A0A9P5BMW3</accession>
<keyword evidence="3" id="KW-1185">Reference proteome</keyword>
<proteinExistence type="predicted"/>
<evidence type="ECO:0000256" key="1">
    <source>
        <dbReference type="SAM" id="MobiDB-lite"/>
    </source>
</evidence>
<feature type="region of interest" description="Disordered" evidence="1">
    <location>
        <begin position="1"/>
        <end position="82"/>
    </location>
</feature>
<sequence length="306" mass="35125">MSPKRSKKTSVAPPPVELDSDGSECEDSDVSMADNNDTTPDDQLEASANKRANNAPNPTTRPAKKKKPKRRHANEQQFGNGQLHQEFAAFRRLFQVFLDRTMPQGDGSTAMDVAMKPLSSRRPDCVVKTSFEPAESRKKFTGYYTGWMKALKQLDNVYHQVREIFVYDDYVNFTFKTADAAKSFTPNKEDMFKALGSETPVSCFQRADEHYYVELFFRGRDFRHTHASEAKKMLAELGLDSDKFSVMFREKRQRFIAKFTDMAEADRLLELYENEGGTQGEGLLIDYSYAHLRFVLFLSLSVTWHR</sequence>
<evidence type="ECO:0000313" key="2">
    <source>
        <dbReference type="EMBL" id="KAF4842496.1"/>
    </source>
</evidence>
<name>A0A9P5BMW3_COLSI</name>
<evidence type="ECO:0000313" key="3">
    <source>
        <dbReference type="Proteomes" id="UP000711996"/>
    </source>
</evidence>
<gene>
    <name evidence="2" type="ORF">CGCSCA2_v014596</name>
</gene>
<dbReference type="Proteomes" id="UP000711996">
    <property type="component" value="Unassembled WGS sequence"/>
</dbReference>
<protein>
    <submittedName>
        <fullName evidence="2">Uncharacterized protein</fullName>
    </submittedName>
</protein>
<comment type="caution">
    <text evidence="2">The sequence shown here is derived from an EMBL/GenBank/DDBJ whole genome shotgun (WGS) entry which is preliminary data.</text>
</comment>
<feature type="compositionally biased region" description="Basic residues" evidence="1">
    <location>
        <begin position="62"/>
        <end position="72"/>
    </location>
</feature>
<dbReference type="OrthoDB" id="4822686at2759"/>
<feature type="compositionally biased region" description="Acidic residues" evidence="1">
    <location>
        <begin position="18"/>
        <end position="29"/>
    </location>
</feature>
<dbReference type="AlphaFoldDB" id="A0A9P5BMW3"/>